<keyword evidence="7" id="KW-0560">Oxidoreductase</keyword>
<feature type="domain" description="Rubredoxin binding" evidence="10">
    <location>
        <begin position="308"/>
        <end position="376"/>
    </location>
</feature>
<dbReference type="InterPro" id="IPR050260">
    <property type="entry name" value="FAD-bd_OxRdtase"/>
</dbReference>
<dbReference type="Gene3D" id="3.50.50.60">
    <property type="entry name" value="FAD/NAD(P)-binding domain"/>
    <property type="match status" value="2"/>
</dbReference>
<keyword evidence="5" id="KW-0285">Flavoprotein</keyword>
<evidence type="ECO:0000313" key="12">
    <source>
        <dbReference type="Proteomes" id="UP000295443"/>
    </source>
</evidence>
<dbReference type="RefSeq" id="WP_131448864.1">
    <property type="nucleotide sequence ID" value="NZ_SJZB01000051.1"/>
</dbReference>
<keyword evidence="4" id="KW-0963">Cytoplasm</keyword>
<dbReference type="OrthoDB" id="9769238at2"/>
<evidence type="ECO:0000313" key="11">
    <source>
        <dbReference type="EMBL" id="TCJ11646.1"/>
    </source>
</evidence>
<dbReference type="Pfam" id="PF07992">
    <property type="entry name" value="Pyr_redox_2"/>
    <property type="match status" value="1"/>
</dbReference>
<sequence>MSDAPVVIVGAGLAGYTLARELRKLAPDLPITLVTADSGALYSKPMLSNALAQGHAPAALVQGTPADQAAKLAIEVRGQCRVQAIRRAEKVLDTEAGPIPYGRLVLALGARPRGLAIPGGERALSVNHLDDYARFRERLAPAAHVCILGAGLVGCEFANDLAASGHRVTLVEPDVVPLARMLPAPLSDRLRQGLAAAGVDWRCGAAAVAIEAVGAGYGVFLTDGTSVQADLVLAATGLEPETDLARAAGLAVGRGIVADRRLATCDPDIFALGDCVEVAGHVLLYVLPLMQQARTLAANLAGAATDLQLAAMPVAVKTPACPLVVCPPPAAGQGAWQAERDDAAGASYHFRDAAGALLGFALAGDACGQRRQLAGQVPAVLA</sequence>
<feature type="domain" description="FAD/NAD(P)-binding" evidence="9">
    <location>
        <begin position="6"/>
        <end position="280"/>
    </location>
</feature>
<dbReference type="InterPro" id="IPR036188">
    <property type="entry name" value="FAD/NAD-bd_sf"/>
</dbReference>
<dbReference type="SUPFAM" id="SSF51905">
    <property type="entry name" value="FAD/NAD(P)-binding domain"/>
    <property type="match status" value="1"/>
</dbReference>
<proteinExistence type="inferred from homology"/>
<dbReference type="InterPro" id="IPR023753">
    <property type="entry name" value="FAD/NAD-binding_dom"/>
</dbReference>
<comment type="caution">
    <text evidence="11">The sequence shown here is derived from an EMBL/GenBank/DDBJ whole genome shotgun (WGS) entry which is preliminary data.</text>
</comment>
<comment type="cofactor">
    <cofactor evidence="1">
        <name>FAD</name>
        <dbReference type="ChEBI" id="CHEBI:57692"/>
    </cofactor>
</comment>
<keyword evidence="8" id="KW-0520">NAD</keyword>
<organism evidence="11 12">
    <name type="scientific">Parasulfuritortus cantonensis</name>
    <dbReference type="NCBI Taxonomy" id="2528202"/>
    <lineage>
        <taxon>Bacteria</taxon>
        <taxon>Pseudomonadati</taxon>
        <taxon>Pseudomonadota</taxon>
        <taxon>Betaproteobacteria</taxon>
        <taxon>Nitrosomonadales</taxon>
        <taxon>Thiobacillaceae</taxon>
        <taxon>Parasulfuritortus</taxon>
    </lineage>
</organism>
<evidence type="ECO:0000256" key="6">
    <source>
        <dbReference type="ARBA" id="ARBA00022827"/>
    </source>
</evidence>
<accession>A0A4V2NV04</accession>
<dbReference type="InterPro" id="IPR041364">
    <property type="entry name" value="Rbx-bd"/>
</dbReference>
<evidence type="ECO:0000256" key="8">
    <source>
        <dbReference type="ARBA" id="ARBA00023027"/>
    </source>
</evidence>
<dbReference type="Proteomes" id="UP000295443">
    <property type="component" value="Unassembled WGS sequence"/>
</dbReference>
<protein>
    <submittedName>
        <fullName evidence="11">FAD-dependent oxidoreductase</fullName>
    </submittedName>
</protein>
<evidence type="ECO:0000256" key="5">
    <source>
        <dbReference type="ARBA" id="ARBA00022630"/>
    </source>
</evidence>
<comment type="subcellular location">
    <subcellularLocation>
        <location evidence="2">Cytoplasm</location>
    </subcellularLocation>
</comment>
<dbReference type="Pfam" id="PF18113">
    <property type="entry name" value="Rbx_binding"/>
    <property type="match status" value="1"/>
</dbReference>
<keyword evidence="6" id="KW-0274">FAD</keyword>
<dbReference type="PRINTS" id="PR00411">
    <property type="entry name" value="PNDRDTASEI"/>
</dbReference>
<evidence type="ECO:0000256" key="2">
    <source>
        <dbReference type="ARBA" id="ARBA00004496"/>
    </source>
</evidence>
<evidence type="ECO:0000256" key="1">
    <source>
        <dbReference type="ARBA" id="ARBA00001974"/>
    </source>
</evidence>
<comment type="similarity">
    <text evidence="3">Belongs to the FAD-dependent oxidoreductase family.</text>
</comment>
<dbReference type="AlphaFoldDB" id="A0A4V2NV04"/>
<evidence type="ECO:0000259" key="10">
    <source>
        <dbReference type="Pfam" id="PF18113"/>
    </source>
</evidence>
<dbReference type="PANTHER" id="PTHR43429">
    <property type="entry name" value="PYRIDINE NUCLEOTIDE-DISULFIDE OXIDOREDUCTASE DOMAIN-CONTAINING"/>
    <property type="match status" value="1"/>
</dbReference>
<dbReference type="EMBL" id="SJZB01000051">
    <property type="protein sequence ID" value="TCJ11646.1"/>
    <property type="molecule type" value="Genomic_DNA"/>
</dbReference>
<evidence type="ECO:0000259" key="9">
    <source>
        <dbReference type="Pfam" id="PF07992"/>
    </source>
</evidence>
<gene>
    <name evidence="11" type="ORF">EZJ19_14615</name>
</gene>
<reference evidence="11 12" key="1">
    <citation type="submission" date="2019-03" db="EMBL/GenBank/DDBJ databases">
        <title>Genome sequence of Thiobacillaceae bacterium LSR1, a sulfur-oxidizing bacterium isolated from freshwater sediment.</title>
        <authorList>
            <person name="Li S."/>
        </authorList>
    </citation>
    <scope>NUCLEOTIDE SEQUENCE [LARGE SCALE GENOMIC DNA]</scope>
    <source>
        <strain evidence="11 12">LSR1</strain>
    </source>
</reference>
<dbReference type="PANTHER" id="PTHR43429:SF3">
    <property type="entry name" value="NITRITE REDUCTASE [NAD(P)H]"/>
    <property type="match status" value="1"/>
</dbReference>
<keyword evidence="12" id="KW-1185">Reference proteome</keyword>
<dbReference type="GO" id="GO:0005737">
    <property type="term" value="C:cytoplasm"/>
    <property type="evidence" value="ECO:0007669"/>
    <property type="project" value="UniProtKB-SubCell"/>
</dbReference>
<dbReference type="PRINTS" id="PR00368">
    <property type="entry name" value="FADPNR"/>
</dbReference>
<dbReference type="GO" id="GO:0016491">
    <property type="term" value="F:oxidoreductase activity"/>
    <property type="evidence" value="ECO:0007669"/>
    <property type="project" value="UniProtKB-KW"/>
</dbReference>
<name>A0A4V2NV04_9PROT</name>
<evidence type="ECO:0000256" key="7">
    <source>
        <dbReference type="ARBA" id="ARBA00023002"/>
    </source>
</evidence>
<dbReference type="Gene3D" id="3.30.390.120">
    <property type="match status" value="1"/>
</dbReference>
<evidence type="ECO:0000256" key="3">
    <source>
        <dbReference type="ARBA" id="ARBA00006442"/>
    </source>
</evidence>
<evidence type="ECO:0000256" key="4">
    <source>
        <dbReference type="ARBA" id="ARBA00022490"/>
    </source>
</evidence>